<keyword evidence="2" id="KW-0812">Transmembrane</keyword>
<organism evidence="4 5">
    <name type="scientific">Dactylosporangium cerinum</name>
    <dbReference type="NCBI Taxonomy" id="1434730"/>
    <lineage>
        <taxon>Bacteria</taxon>
        <taxon>Bacillati</taxon>
        <taxon>Actinomycetota</taxon>
        <taxon>Actinomycetes</taxon>
        <taxon>Micromonosporales</taxon>
        <taxon>Micromonosporaceae</taxon>
        <taxon>Dactylosporangium</taxon>
    </lineage>
</organism>
<accession>A0ABV9VZX7</accession>
<dbReference type="InterPro" id="IPR000421">
    <property type="entry name" value="FA58C"/>
</dbReference>
<evidence type="ECO:0000259" key="3">
    <source>
        <dbReference type="PROSITE" id="PS50022"/>
    </source>
</evidence>
<feature type="compositionally biased region" description="Low complexity" evidence="1">
    <location>
        <begin position="119"/>
        <end position="146"/>
    </location>
</feature>
<dbReference type="SUPFAM" id="SSF49785">
    <property type="entry name" value="Galactose-binding domain-like"/>
    <property type="match status" value="1"/>
</dbReference>
<keyword evidence="5" id="KW-1185">Reference proteome</keyword>
<feature type="transmembrane region" description="Helical" evidence="2">
    <location>
        <begin position="72"/>
        <end position="93"/>
    </location>
</feature>
<feature type="region of interest" description="Disordered" evidence="1">
    <location>
        <begin position="1"/>
        <end position="68"/>
    </location>
</feature>
<dbReference type="Pfam" id="PF00754">
    <property type="entry name" value="F5_F8_type_C"/>
    <property type="match status" value="1"/>
</dbReference>
<dbReference type="RefSeq" id="WP_380117918.1">
    <property type="nucleotide sequence ID" value="NZ_JBHSIU010000030.1"/>
</dbReference>
<dbReference type="PROSITE" id="PS50022">
    <property type="entry name" value="FA58C_3"/>
    <property type="match status" value="1"/>
</dbReference>
<dbReference type="InterPro" id="IPR008979">
    <property type="entry name" value="Galactose-bd-like_sf"/>
</dbReference>
<dbReference type="Proteomes" id="UP001595912">
    <property type="component" value="Unassembled WGS sequence"/>
</dbReference>
<keyword evidence="2" id="KW-0472">Membrane</keyword>
<dbReference type="EMBL" id="JBHSIU010000030">
    <property type="protein sequence ID" value="MFC5001175.1"/>
    <property type="molecule type" value="Genomic_DNA"/>
</dbReference>
<evidence type="ECO:0000313" key="4">
    <source>
        <dbReference type="EMBL" id="MFC5001175.1"/>
    </source>
</evidence>
<comment type="caution">
    <text evidence="4">The sequence shown here is derived from an EMBL/GenBank/DDBJ whole genome shotgun (WGS) entry which is preliminary data.</text>
</comment>
<dbReference type="Gene3D" id="2.60.120.260">
    <property type="entry name" value="Galactose-binding domain-like"/>
    <property type="match status" value="1"/>
</dbReference>
<evidence type="ECO:0000313" key="5">
    <source>
        <dbReference type="Proteomes" id="UP001595912"/>
    </source>
</evidence>
<name>A0ABV9VZX7_9ACTN</name>
<reference evidence="5" key="1">
    <citation type="journal article" date="2019" name="Int. J. Syst. Evol. Microbiol.">
        <title>The Global Catalogue of Microorganisms (GCM) 10K type strain sequencing project: providing services to taxonomists for standard genome sequencing and annotation.</title>
        <authorList>
            <consortium name="The Broad Institute Genomics Platform"/>
            <consortium name="The Broad Institute Genome Sequencing Center for Infectious Disease"/>
            <person name="Wu L."/>
            <person name="Ma J."/>
        </authorList>
    </citation>
    <scope>NUCLEOTIDE SEQUENCE [LARGE SCALE GENOMIC DNA]</scope>
    <source>
        <strain evidence="5">CGMCC 4.7152</strain>
    </source>
</reference>
<proteinExistence type="predicted"/>
<protein>
    <submittedName>
        <fullName evidence="4">Discoidin domain-containing protein</fullName>
    </submittedName>
</protein>
<evidence type="ECO:0000256" key="1">
    <source>
        <dbReference type="SAM" id="MobiDB-lite"/>
    </source>
</evidence>
<keyword evidence="2" id="KW-1133">Transmembrane helix</keyword>
<evidence type="ECO:0000256" key="2">
    <source>
        <dbReference type="SAM" id="Phobius"/>
    </source>
</evidence>
<gene>
    <name evidence="4" type="ORF">ACFPIJ_25465</name>
</gene>
<sequence>MTNEDAEPPRLVRPYVAGPAPDPLESAGPVVGAHRPPPQPSGPRRRTGAQSGPVDRPGADERPRAGPGRRRAVVIALTAAVTVIAALLAVAVLTGRDRTDRTGAAPSALPAPQNTGDRPGATPEPSTPGPSSAAATPSAIRTPARTGTAKRSASTAGTPDAAANPGGTDLALGRPATASSVEGEAYAPRFAVDGDPGTRWSSAFSDPQWISVDLGRLWLVTRVVLRWEAAYGVEHDLAVSADGTTWRRVWRTGEGAGGVQDVRIAATPARFVRMTGTRRVGQYGYSLFAFEVR</sequence>
<feature type="region of interest" description="Disordered" evidence="1">
    <location>
        <begin position="100"/>
        <end position="177"/>
    </location>
</feature>
<feature type="domain" description="F5/8 type C" evidence="3">
    <location>
        <begin position="156"/>
        <end position="293"/>
    </location>
</feature>